<protein>
    <recommendedName>
        <fullName evidence="2">DUF1289 domain-containing protein</fullName>
    </recommendedName>
</protein>
<dbReference type="PANTHER" id="PTHR35175">
    <property type="entry name" value="DUF1289 DOMAIN-CONTAINING PROTEIN"/>
    <property type="match status" value="1"/>
</dbReference>
<dbReference type="Pfam" id="PF06945">
    <property type="entry name" value="DUF1289"/>
    <property type="match status" value="1"/>
</dbReference>
<reference evidence="1" key="1">
    <citation type="submission" date="2018-06" db="EMBL/GenBank/DDBJ databases">
        <authorList>
            <person name="Zhirakovskaya E."/>
        </authorList>
    </citation>
    <scope>NUCLEOTIDE SEQUENCE</scope>
</reference>
<gene>
    <name evidence="1" type="ORF">MNBD_GAMMA07-420</name>
</gene>
<evidence type="ECO:0000313" key="1">
    <source>
        <dbReference type="EMBL" id="VAW56137.1"/>
    </source>
</evidence>
<name>A0A3B0WZR7_9ZZZZ</name>
<proteinExistence type="predicted"/>
<accession>A0A3B0WZR7</accession>
<dbReference type="AlphaFoldDB" id="A0A3B0WZR7"/>
<evidence type="ECO:0008006" key="2">
    <source>
        <dbReference type="Google" id="ProtNLM"/>
    </source>
</evidence>
<dbReference type="InterPro" id="IPR010710">
    <property type="entry name" value="DUF1289"/>
</dbReference>
<sequence>MDDIDKKIESPCVRHCCLDDHDICLGCFRSLEEIKQWQTAANEQRQKILNNVASRKAQSKHSWYNIPKT</sequence>
<dbReference type="PANTHER" id="PTHR35175:SF2">
    <property type="entry name" value="DUF1289 DOMAIN-CONTAINING PROTEIN"/>
    <property type="match status" value="1"/>
</dbReference>
<organism evidence="1">
    <name type="scientific">hydrothermal vent metagenome</name>
    <dbReference type="NCBI Taxonomy" id="652676"/>
    <lineage>
        <taxon>unclassified sequences</taxon>
        <taxon>metagenomes</taxon>
        <taxon>ecological metagenomes</taxon>
    </lineage>
</organism>
<dbReference type="EMBL" id="UOFF01000185">
    <property type="protein sequence ID" value="VAW56137.1"/>
    <property type="molecule type" value="Genomic_DNA"/>
</dbReference>